<sequence>MLSILKYREVSKNLEKVRKTERILVVLRFAKEKNNEQKKPETFVSGLNRYKG</sequence>
<reference evidence="1" key="1">
    <citation type="submission" date="2010-07" db="EMBL/GenBank/DDBJ databases">
        <authorList>
            <person name="Muzny D."/>
            <person name="Qin X."/>
            <person name="Buhay C."/>
            <person name="Dugan-Rocha S."/>
            <person name="Ding Y."/>
            <person name="Chen G."/>
            <person name="Hawes A."/>
            <person name="Holder M."/>
            <person name="Jhangiani S."/>
            <person name="Johnson A."/>
            <person name="Khan Z."/>
            <person name="Li Z."/>
            <person name="Liu W."/>
            <person name="Liu X."/>
            <person name="Perez L."/>
            <person name="Shen H."/>
            <person name="Wang Q."/>
            <person name="Watt J."/>
            <person name="Xi L."/>
            <person name="Xin Y."/>
            <person name="Zhou J."/>
            <person name="Deng J."/>
            <person name="Jiang H."/>
            <person name="Liu Y."/>
            <person name="Qu J."/>
            <person name="Song X.-Z."/>
            <person name="Zhang L."/>
            <person name="Villasana D."/>
            <person name="Johnson A."/>
            <person name="Liu J."/>
            <person name="Liyanage D."/>
            <person name="Lorensuhewa L."/>
            <person name="Robinson T."/>
            <person name="Song A."/>
            <person name="Song B.-B."/>
            <person name="Dinh H."/>
            <person name="Thornton R."/>
            <person name="Coyle M."/>
            <person name="Francisco L."/>
            <person name="Jackson L."/>
            <person name="Javaid M."/>
            <person name="Korchina V."/>
            <person name="Kovar C."/>
            <person name="Mata R."/>
            <person name="Mathew T."/>
            <person name="Ngo R."/>
            <person name="Nguyen L."/>
            <person name="Nguyen N."/>
            <person name="Okwuonu G."/>
            <person name="Ongeri F."/>
            <person name="Pham C."/>
            <person name="Simmons D."/>
            <person name="Wilczek-Boney K."/>
            <person name="Hale W."/>
            <person name="Jakkamsetti A."/>
            <person name="Pham P."/>
            <person name="Ruth R."/>
            <person name="San Lucas F."/>
            <person name="Warren J."/>
            <person name="Zhang J."/>
            <person name="Zhao Z."/>
            <person name="Zhou C."/>
            <person name="Zhu D."/>
            <person name="Lee S."/>
            <person name="Bess C."/>
            <person name="Blankenburg K."/>
            <person name="Forbes L."/>
            <person name="Fu Q."/>
            <person name="Gubbala S."/>
            <person name="Hirani K."/>
            <person name="Jayaseelan J.C."/>
            <person name="Lara F."/>
            <person name="Munidasa M."/>
            <person name="Palculict T."/>
            <person name="Patil S."/>
            <person name="Pu L.-L."/>
            <person name="Saada N."/>
            <person name="Tang L."/>
            <person name="Weissenberger G."/>
            <person name="Zhu Y."/>
            <person name="Hemphill L."/>
            <person name="Shang Y."/>
            <person name="Youmans B."/>
            <person name="Ayvaz T."/>
            <person name="Ross M."/>
            <person name="Santibanez J."/>
            <person name="Aqrawi P."/>
            <person name="Gross S."/>
            <person name="Joshi V."/>
            <person name="Fowler G."/>
            <person name="Nazareth L."/>
            <person name="Reid J."/>
            <person name="Worley K."/>
            <person name="Petrosino J."/>
            <person name="Highlander S."/>
            <person name="Gibbs R."/>
        </authorList>
    </citation>
    <scope>NUCLEOTIDE SEQUENCE [LARGE SCALE GENOMIC DNA]</scope>
    <source>
        <strain evidence="1">ATCC 33861</strain>
    </source>
</reference>
<proteinExistence type="predicted"/>
<dbReference type="Proteomes" id="UP000006258">
    <property type="component" value="Unassembled WGS sequence"/>
</dbReference>
<protein>
    <submittedName>
        <fullName evidence="1">Uncharacterized protein</fullName>
    </submittedName>
</protein>
<dbReference type="HOGENOM" id="CLU_3084853_0_0_10"/>
<accession>D7VPM8</accession>
<evidence type="ECO:0000313" key="1">
    <source>
        <dbReference type="EMBL" id="EFK57875.1"/>
    </source>
</evidence>
<keyword evidence="2" id="KW-1185">Reference proteome</keyword>
<dbReference type="EMBL" id="ACHA02000011">
    <property type="protein sequence ID" value="EFK57875.1"/>
    <property type="molecule type" value="Genomic_DNA"/>
</dbReference>
<organism evidence="1 2">
    <name type="scientific">Sphingobacterium spiritivorum ATCC 33861</name>
    <dbReference type="NCBI Taxonomy" id="525373"/>
    <lineage>
        <taxon>Bacteria</taxon>
        <taxon>Pseudomonadati</taxon>
        <taxon>Bacteroidota</taxon>
        <taxon>Sphingobacteriia</taxon>
        <taxon>Sphingobacteriales</taxon>
        <taxon>Sphingobacteriaceae</taxon>
        <taxon>Sphingobacterium</taxon>
    </lineage>
</organism>
<name>D7VPM8_SPHSI</name>
<comment type="caution">
    <text evidence="1">The sequence shown here is derived from an EMBL/GenBank/DDBJ whole genome shotgun (WGS) entry which is preliminary data.</text>
</comment>
<dbReference type="AlphaFoldDB" id="D7VPM8"/>
<dbReference type="STRING" id="525373.HMPREF0766_12948"/>
<gene>
    <name evidence="1" type="ORF">HMPREF0766_12948</name>
</gene>
<evidence type="ECO:0000313" key="2">
    <source>
        <dbReference type="Proteomes" id="UP000006258"/>
    </source>
</evidence>